<accession>A0ABW2ABQ8</accession>
<evidence type="ECO:0000313" key="5">
    <source>
        <dbReference type="Proteomes" id="UP001596298"/>
    </source>
</evidence>
<dbReference type="RefSeq" id="WP_382398406.1">
    <property type="nucleotide sequence ID" value="NZ_JBHSWH010000001.1"/>
</dbReference>
<feature type="region of interest" description="Disordered" evidence="1">
    <location>
        <begin position="326"/>
        <end position="346"/>
    </location>
</feature>
<evidence type="ECO:0000259" key="2">
    <source>
        <dbReference type="Pfam" id="PF10979"/>
    </source>
</evidence>
<dbReference type="Proteomes" id="UP001596298">
    <property type="component" value="Unassembled WGS sequence"/>
</dbReference>
<comment type="caution">
    <text evidence="4">The sequence shown here is derived from an EMBL/GenBank/DDBJ whole genome shotgun (WGS) entry which is preliminary data.</text>
</comment>
<evidence type="ECO:0000313" key="4">
    <source>
        <dbReference type="EMBL" id="MFC6704302.1"/>
    </source>
</evidence>
<protein>
    <submittedName>
        <fullName evidence="4">DUF2786 domain-containing protein</fullName>
    </submittedName>
</protein>
<feature type="domain" description="DUF2786" evidence="2">
    <location>
        <begin position="167"/>
        <end position="205"/>
    </location>
</feature>
<dbReference type="Pfam" id="PF10979">
    <property type="entry name" value="DUF2786"/>
    <property type="match status" value="1"/>
</dbReference>
<gene>
    <name evidence="4" type="ORF">ACFQDH_03180</name>
</gene>
<evidence type="ECO:0000259" key="3">
    <source>
        <dbReference type="Pfam" id="PF23771"/>
    </source>
</evidence>
<dbReference type="InterPro" id="IPR055592">
    <property type="entry name" value="DUF7168"/>
</dbReference>
<feature type="domain" description="DUF7168" evidence="3">
    <location>
        <begin position="235"/>
        <end position="333"/>
    </location>
</feature>
<keyword evidence="5" id="KW-1185">Reference proteome</keyword>
<evidence type="ECO:0000256" key="1">
    <source>
        <dbReference type="SAM" id="MobiDB-lite"/>
    </source>
</evidence>
<sequence length="378" mass="41237">MTSLAAGDPHRAELSIRRLLARSAEPRAAAAINRQLRELLVAPVGLAWSRGWRPIDLHIYVGRELDSDAQTLAADGMAAQLGTYAASTLAPSWPEQLRTIDARCWWPPQSDFVTERSRAEGFEATLRTVLDLAVLVTMLPTIERIDPLPGTARPGRTSSAPAEVDPRILERVRRMLAQAESTPYEAEADTFTAAAQSLMTRHSLDVAMLSASTDRHTDDALSTRVWVERPYEQEKVRLLQAVAEANRCRTIWSVGLGFSTVVGHAADLAAVETIFTSLLLQATRAMLGEGSQITRAGTSRTRRFRQSFLTAYAVRIGDRLREAMQTETESAINGTEPDAPASDGGSSRALVRVLAERQHTSTIWSTSCSPTSSTSRAG</sequence>
<dbReference type="Pfam" id="PF23771">
    <property type="entry name" value="DUF7168"/>
    <property type="match status" value="1"/>
</dbReference>
<dbReference type="InterPro" id="IPR024498">
    <property type="entry name" value="DUF2786"/>
</dbReference>
<organism evidence="4 5">
    <name type="scientific">Flexivirga alba</name>
    <dbReference type="NCBI Taxonomy" id="702742"/>
    <lineage>
        <taxon>Bacteria</taxon>
        <taxon>Bacillati</taxon>
        <taxon>Actinomycetota</taxon>
        <taxon>Actinomycetes</taxon>
        <taxon>Micrococcales</taxon>
        <taxon>Dermacoccaceae</taxon>
        <taxon>Flexivirga</taxon>
    </lineage>
</organism>
<dbReference type="EMBL" id="JBHSWH010000001">
    <property type="protein sequence ID" value="MFC6704302.1"/>
    <property type="molecule type" value="Genomic_DNA"/>
</dbReference>
<reference evidence="5" key="1">
    <citation type="journal article" date="2019" name="Int. J. Syst. Evol. Microbiol.">
        <title>The Global Catalogue of Microorganisms (GCM) 10K type strain sequencing project: providing services to taxonomists for standard genome sequencing and annotation.</title>
        <authorList>
            <consortium name="The Broad Institute Genomics Platform"/>
            <consortium name="The Broad Institute Genome Sequencing Center for Infectious Disease"/>
            <person name="Wu L."/>
            <person name="Ma J."/>
        </authorList>
    </citation>
    <scope>NUCLEOTIDE SEQUENCE [LARGE SCALE GENOMIC DNA]</scope>
    <source>
        <strain evidence="5">CCUG 58127</strain>
    </source>
</reference>
<name>A0ABW2ABQ8_9MICO</name>
<proteinExistence type="predicted"/>